<dbReference type="AlphaFoldDB" id="A0AA38RMU7"/>
<dbReference type="InterPro" id="IPR002347">
    <property type="entry name" value="SDR_fam"/>
</dbReference>
<evidence type="ECO:0000313" key="3">
    <source>
        <dbReference type="Proteomes" id="UP001174694"/>
    </source>
</evidence>
<dbReference type="PANTHER" id="PTHR47534:SF3">
    <property type="entry name" value="ALCOHOL DEHYDROGENASE-LIKE C-TERMINAL DOMAIN-CONTAINING PROTEIN"/>
    <property type="match status" value="1"/>
</dbReference>
<evidence type="ECO:0000256" key="1">
    <source>
        <dbReference type="ARBA" id="ARBA00023002"/>
    </source>
</evidence>
<gene>
    <name evidence="2" type="ORF">NKR23_g5940</name>
</gene>
<dbReference type="Proteomes" id="UP001174694">
    <property type="component" value="Unassembled WGS sequence"/>
</dbReference>
<keyword evidence="1" id="KW-0560">Oxidoreductase</keyword>
<dbReference type="InterPro" id="IPR036291">
    <property type="entry name" value="NAD(P)-bd_dom_sf"/>
</dbReference>
<dbReference type="Pfam" id="PF00106">
    <property type="entry name" value="adh_short"/>
    <property type="match status" value="1"/>
</dbReference>
<organism evidence="2 3">
    <name type="scientific">Pleurostoma richardsiae</name>
    <dbReference type="NCBI Taxonomy" id="41990"/>
    <lineage>
        <taxon>Eukaryota</taxon>
        <taxon>Fungi</taxon>
        <taxon>Dikarya</taxon>
        <taxon>Ascomycota</taxon>
        <taxon>Pezizomycotina</taxon>
        <taxon>Sordariomycetes</taxon>
        <taxon>Sordariomycetidae</taxon>
        <taxon>Calosphaeriales</taxon>
        <taxon>Pleurostomataceae</taxon>
        <taxon>Pleurostoma</taxon>
    </lineage>
</organism>
<dbReference type="GO" id="GO:0016491">
    <property type="term" value="F:oxidoreductase activity"/>
    <property type="evidence" value="ECO:0007669"/>
    <property type="project" value="UniProtKB-KW"/>
</dbReference>
<proteinExistence type="predicted"/>
<dbReference type="PANTHER" id="PTHR47534">
    <property type="entry name" value="YALI0E05731P"/>
    <property type="match status" value="1"/>
</dbReference>
<accession>A0AA38RMU7</accession>
<keyword evidence="3" id="KW-1185">Reference proteome</keyword>
<name>A0AA38RMU7_9PEZI</name>
<comment type="caution">
    <text evidence="2">The sequence shown here is derived from an EMBL/GenBank/DDBJ whole genome shotgun (WGS) entry which is preliminary data.</text>
</comment>
<dbReference type="InterPro" id="IPR052228">
    <property type="entry name" value="Sec_Metab_Biosynth_Oxidored"/>
</dbReference>
<evidence type="ECO:0000313" key="2">
    <source>
        <dbReference type="EMBL" id="KAJ9144641.1"/>
    </source>
</evidence>
<protein>
    <submittedName>
        <fullName evidence="2">3-keto-steroid reductase</fullName>
    </submittedName>
</protein>
<dbReference type="Gene3D" id="3.40.50.720">
    <property type="entry name" value="NAD(P)-binding Rossmann-like Domain"/>
    <property type="match status" value="1"/>
</dbReference>
<dbReference type="EMBL" id="JANBVO010000016">
    <property type="protein sequence ID" value="KAJ9144641.1"/>
    <property type="molecule type" value="Genomic_DNA"/>
</dbReference>
<dbReference type="SUPFAM" id="SSF51735">
    <property type="entry name" value="NAD(P)-binding Rossmann-fold domains"/>
    <property type="match status" value="1"/>
</dbReference>
<sequence>MVNLTEVSKTNDAFAAERHRGLVCVFAGATSGTGAGTLEAMAKIVFESTFYVLGRSAAHFATQREKLQSLNPTCTVIFLEAEISLLSDVDAACKQIAAAEGRVDYLYMSCGLISLNGPQYTKEGLEVCFSLSYYARMRLTTNLLPLLRASEQPRVLSVLNAGREQRMRDDDLGLEKHWSAMAVIGHSTTMTSLALEYLAAHDSKIAFLHAFPGWVRTDNFSRLRAPDGSAIFWRVALRLIQGLVAVVQKVFGISAEDCGARQAFHLTSGRFAGPGLLLIDRASDILPRSKVLEHYRTMAGPEKVWEHTAGVFEKALTRGGSKGTDRG</sequence>
<reference evidence="2" key="1">
    <citation type="submission" date="2022-07" db="EMBL/GenBank/DDBJ databases">
        <title>Fungi with potential for degradation of polypropylene.</title>
        <authorList>
            <person name="Gostincar C."/>
        </authorList>
    </citation>
    <scope>NUCLEOTIDE SEQUENCE</scope>
    <source>
        <strain evidence="2">EXF-13308</strain>
    </source>
</reference>